<evidence type="ECO:0000313" key="5">
    <source>
        <dbReference type="EMBL" id="KAK3577019.1"/>
    </source>
</evidence>
<dbReference type="InterPro" id="IPR026645">
    <property type="entry name" value="Dermatopontin"/>
</dbReference>
<keyword evidence="6" id="KW-1185">Reference proteome</keyword>
<evidence type="ECO:0000256" key="1">
    <source>
        <dbReference type="ARBA" id="ARBA00004613"/>
    </source>
</evidence>
<gene>
    <name evidence="5" type="ORF">CHS0354_003083</name>
</gene>
<organism evidence="5 6">
    <name type="scientific">Potamilus streckersoni</name>
    <dbReference type="NCBI Taxonomy" id="2493646"/>
    <lineage>
        <taxon>Eukaryota</taxon>
        <taxon>Metazoa</taxon>
        <taxon>Spiralia</taxon>
        <taxon>Lophotrochozoa</taxon>
        <taxon>Mollusca</taxon>
        <taxon>Bivalvia</taxon>
        <taxon>Autobranchia</taxon>
        <taxon>Heteroconchia</taxon>
        <taxon>Palaeoheterodonta</taxon>
        <taxon>Unionida</taxon>
        <taxon>Unionoidea</taxon>
        <taxon>Unionidae</taxon>
        <taxon>Ambleminae</taxon>
        <taxon>Lampsilini</taxon>
        <taxon>Potamilus</taxon>
    </lineage>
</organism>
<comment type="subcellular location">
    <subcellularLocation>
        <location evidence="1">Secreted</location>
    </subcellularLocation>
</comment>
<reference evidence="5" key="2">
    <citation type="journal article" date="2021" name="Genome Biol. Evol.">
        <title>Developing a high-quality reference genome for a parasitic bivalve with doubly uniparental inheritance (Bivalvia: Unionida).</title>
        <authorList>
            <person name="Smith C.H."/>
        </authorList>
    </citation>
    <scope>NUCLEOTIDE SEQUENCE</scope>
    <source>
        <strain evidence="5">CHS0354</strain>
        <tissue evidence="5">Mantle</tissue>
    </source>
</reference>
<evidence type="ECO:0000313" key="6">
    <source>
        <dbReference type="Proteomes" id="UP001195483"/>
    </source>
</evidence>
<dbReference type="AlphaFoldDB" id="A0AAE0VGF7"/>
<dbReference type="EMBL" id="JAEAOA010000257">
    <property type="protein sequence ID" value="KAK3577019.1"/>
    <property type="molecule type" value="Genomic_DNA"/>
</dbReference>
<reference evidence="5" key="1">
    <citation type="journal article" date="2021" name="Genome Biol. Evol.">
        <title>A High-Quality Reference Genome for a Parasitic Bivalve with Doubly Uniparental Inheritance (Bivalvia: Unionida).</title>
        <authorList>
            <person name="Smith C.H."/>
        </authorList>
    </citation>
    <scope>NUCLEOTIDE SEQUENCE</scope>
    <source>
        <strain evidence="5">CHS0354</strain>
    </source>
</reference>
<evidence type="ECO:0000256" key="2">
    <source>
        <dbReference type="ARBA" id="ARBA00008712"/>
    </source>
</evidence>
<comment type="similarity">
    <text evidence="2">Belongs to the dermatopontin family.</text>
</comment>
<dbReference type="GO" id="GO:0005576">
    <property type="term" value="C:extracellular region"/>
    <property type="evidence" value="ECO:0007669"/>
    <property type="project" value="UniProtKB-SubCell"/>
</dbReference>
<protein>
    <submittedName>
        <fullName evidence="5">Uncharacterized protein</fullName>
    </submittedName>
</protein>
<name>A0AAE0VGF7_9BIVA</name>
<evidence type="ECO:0000256" key="3">
    <source>
        <dbReference type="ARBA" id="ARBA00022525"/>
    </source>
</evidence>
<dbReference type="Proteomes" id="UP001195483">
    <property type="component" value="Unassembled WGS sequence"/>
</dbReference>
<accession>A0AAE0VGF7</accession>
<reference evidence="5" key="3">
    <citation type="submission" date="2023-05" db="EMBL/GenBank/DDBJ databases">
        <authorList>
            <person name="Smith C.H."/>
        </authorList>
    </citation>
    <scope>NUCLEOTIDE SEQUENCE</scope>
    <source>
        <strain evidence="5">CHS0354</strain>
        <tissue evidence="5">Mantle</tissue>
    </source>
</reference>
<keyword evidence="4" id="KW-1015">Disulfide bond</keyword>
<feature type="non-terminal residue" evidence="5">
    <location>
        <position position="86"/>
    </location>
</feature>
<dbReference type="Pfam" id="PF14704">
    <property type="entry name" value="DERM"/>
    <property type="match status" value="1"/>
</dbReference>
<proteinExistence type="inferred from homology"/>
<keyword evidence="3" id="KW-0964">Secreted</keyword>
<evidence type="ECO:0000256" key="4">
    <source>
        <dbReference type="ARBA" id="ARBA00023157"/>
    </source>
</evidence>
<sequence length="86" mass="9840">QGIDGFVFSNAMDGDMTFKCSSHQYISYVGGHHDNNYEDRQYEFRCTDVPVANEIQIIWRITTISSVLDPPRDHMCQGLIKIDAIN</sequence>
<comment type="caution">
    <text evidence="5">The sequence shown here is derived from an EMBL/GenBank/DDBJ whole genome shotgun (WGS) entry which is preliminary data.</text>
</comment>